<dbReference type="InterPro" id="IPR035969">
    <property type="entry name" value="Rab-GAP_TBC_sf"/>
</dbReference>
<feature type="compositionally biased region" description="Basic and acidic residues" evidence="2">
    <location>
        <begin position="1"/>
        <end position="17"/>
    </location>
</feature>
<organism evidence="5 6">
    <name type="scientific">Cyclocybe aegerita</name>
    <name type="common">Black poplar mushroom</name>
    <name type="synonym">Agrocybe aegerita</name>
    <dbReference type="NCBI Taxonomy" id="1973307"/>
    <lineage>
        <taxon>Eukaryota</taxon>
        <taxon>Fungi</taxon>
        <taxon>Dikarya</taxon>
        <taxon>Basidiomycota</taxon>
        <taxon>Agaricomycotina</taxon>
        <taxon>Agaricomycetes</taxon>
        <taxon>Agaricomycetidae</taxon>
        <taxon>Agaricales</taxon>
        <taxon>Agaricineae</taxon>
        <taxon>Bolbitiaceae</taxon>
        <taxon>Cyclocybe</taxon>
    </lineage>
</organism>
<dbReference type="OrthoDB" id="206700at2759"/>
<dbReference type="PROSITE" id="PS50086">
    <property type="entry name" value="TBC_RABGAP"/>
    <property type="match status" value="1"/>
</dbReference>
<dbReference type="Gene3D" id="1.10.472.80">
    <property type="entry name" value="Ypt/Rab-GAP domain of gyp1p, domain 3"/>
    <property type="match status" value="1"/>
</dbReference>
<dbReference type="Gene3D" id="1.10.8.1310">
    <property type="match status" value="1"/>
</dbReference>
<dbReference type="GO" id="GO:0005096">
    <property type="term" value="F:GTPase activator activity"/>
    <property type="evidence" value="ECO:0007669"/>
    <property type="project" value="UniProtKB-KW"/>
</dbReference>
<keyword evidence="3" id="KW-0812">Transmembrane</keyword>
<keyword evidence="6" id="KW-1185">Reference proteome</keyword>
<gene>
    <name evidence="5" type="ORF">AAE3_LOCUS3443</name>
</gene>
<evidence type="ECO:0000256" key="2">
    <source>
        <dbReference type="SAM" id="MobiDB-lite"/>
    </source>
</evidence>
<feature type="domain" description="Rab-GAP TBC" evidence="4">
    <location>
        <begin position="30"/>
        <end position="222"/>
    </location>
</feature>
<feature type="region of interest" description="Disordered" evidence="2">
    <location>
        <begin position="399"/>
        <end position="419"/>
    </location>
</feature>
<feature type="region of interest" description="Disordered" evidence="2">
    <location>
        <begin position="357"/>
        <end position="385"/>
    </location>
</feature>
<feature type="region of interest" description="Disordered" evidence="2">
    <location>
        <begin position="555"/>
        <end position="597"/>
    </location>
</feature>
<dbReference type="PANTHER" id="PTHR20913:SF7">
    <property type="entry name" value="RE60063P"/>
    <property type="match status" value="1"/>
</dbReference>
<dbReference type="SMART" id="SM00164">
    <property type="entry name" value="TBC"/>
    <property type="match status" value="1"/>
</dbReference>
<feature type="transmembrane region" description="Helical" evidence="3">
    <location>
        <begin position="610"/>
        <end position="628"/>
    </location>
</feature>
<proteinExistence type="predicted"/>
<feature type="compositionally biased region" description="Basic and acidic residues" evidence="2">
    <location>
        <begin position="271"/>
        <end position="288"/>
    </location>
</feature>
<dbReference type="GO" id="GO:0005789">
    <property type="term" value="C:endoplasmic reticulum membrane"/>
    <property type="evidence" value="ECO:0007669"/>
    <property type="project" value="TreeGrafter"/>
</dbReference>
<accession>A0A8S0XFQ7</accession>
<keyword evidence="1" id="KW-0343">GTPase activation</keyword>
<evidence type="ECO:0000256" key="1">
    <source>
        <dbReference type="ARBA" id="ARBA00022468"/>
    </source>
</evidence>
<feature type="region of interest" description="Disordered" evidence="2">
    <location>
        <begin position="264"/>
        <end position="324"/>
    </location>
</feature>
<evidence type="ECO:0000313" key="5">
    <source>
        <dbReference type="EMBL" id="CAA7261139.1"/>
    </source>
</evidence>
<dbReference type="AlphaFoldDB" id="A0A8S0XFQ7"/>
<keyword evidence="3" id="KW-0472">Membrane</keyword>
<dbReference type="PANTHER" id="PTHR20913">
    <property type="entry name" value="TBC1 DOMAIN FAMILY MEMBER 20/GTPASE"/>
    <property type="match status" value="1"/>
</dbReference>
<dbReference type="InterPro" id="IPR045913">
    <property type="entry name" value="TBC20/Gyp8-like"/>
</dbReference>
<name>A0A8S0XFQ7_CYCAE</name>
<feature type="compositionally biased region" description="Polar residues" evidence="2">
    <location>
        <begin position="312"/>
        <end position="324"/>
    </location>
</feature>
<evidence type="ECO:0000313" key="6">
    <source>
        <dbReference type="Proteomes" id="UP000467700"/>
    </source>
</evidence>
<comment type="caution">
    <text evidence="5">The sequence shown here is derived from an EMBL/GenBank/DDBJ whole genome shotgun (WGS) entry which is preliminary data.</text>
</comment>
<evidence type="ECO:0000259" key="4">
    <source>
        <dbReference type="PROSITE" id="PS50086"/>
    </source>
</evidence>
<sequence length="711" mass="77896">MPAEKRPSDTKPSRHSTDWNALRKRSLEPGGFGEDRVDLWPKLLNVSPEKAHKVYQDAKLEDPQPETSPHQDERQIGLDTDRSFVLYPVDPKQDREALQSNLNALLVSLFRKRPRLSYFQGYHDIVTVLFLTLPAEMHLACVEKLSLHRLRDSMGTGLEPVLGLLRVTKHLLKLADYDYEKTLEQSSPLPFYALSNLLTLFSHDMPTLPLIQHVFDYLLCRPPIAVVYLATAIILSRKEEVIRLEEEGEDGMIHSLLSSLPNLADGAPEMQKSDVEEKYSPWNKRETESDGDCDNTFFKEEDNVGEWPQPRTLETSAHPASSTPYVKIEGDEQSLEHLSLNANNVNLEPSDIRRDAAAADDNDDREISSESRAPGPNSPQEGNTAVNGLTSLAIDSKRKHIPSEHEGEDEGEDGDGKLDCRLDTRLRRENPEIPANAEAAALQPVKLEHDADGARVAENSDKGTHLPLSEANAETGASDRHSSLRRPQLDLTDLLKRADELYELYPPSHSGLALSSIMGPQSVVYTWSESPSALPSDNTAEAMVQHPELVVYPHVEPSDTDKESDSFAYEKGGRRGKGKGKETGGPNKLRGKRRHRLGKSPFRYMEKRTTVVAGTVLVVGVAMAVYGIRARNAGAGTGAGAGGPLGGVLGGNDGHGSGFSWGFGLFHGLADGGDIHVVPLSAKDWRRLGGRVGGALVGMSEKIMNGLSSGS</sequence>
<feature type="region of interest" description="Disordered" evidence="2">
    <location>
        <begin position="1"/>
        <end position="34"/>
    </location>
</feature>
<dbReference type="EMBL" id="CACVBS010000032">
    <property type="protein sequence ID" value="CAA7261139.1"/>
    <property type="molecule type" value="Genomic_DNA"/>
</dbReference>
<reference evidence="5 6" key="1">
    <citation type="submission" date="2020-01" db="EMBL/GenBank/DDBJ databases">
        <authorList>
            <person name="Gupta K D."/>
        </authorList>
    </citation>
    <scope>NUCLEOTIDE SEQUENCE [LARGE SCALE GENOMIC DNA]</scope>
</reference>
<feature type="region of interest" description="Disordered" evidence="2">
    <location>
        <begin position="458"/>
        <end position="485"/>
    </location>
</feature>
<feature type="compositionally biased region" description="Basic and acidic residues" evidence="2">
    <location>
        <begin position="556"/>
        <end position="565"/>
    </location>
</feature>
<protein>
    <recommendedName>
        <fullName evidence="4">Rab-GAP TBC domain-containing protein</fullName>
    </recommendedName>
</protein>
<dbReference type="Pfam" id="PF00566">
    <property type="entry name" value="RabGAP-TBC"/>
    <property type="match status" value="1"/>
</dbReference>
<feature type="region of interest" description="Disordered" evidence="2">
    <location>
        <begin position="54"/>
        <end position="75"/>
    </location>
</feature>
<dbReference type="Proteomes" id="UP000467700">
    <property type="component" value="Unassembled WGS sequence"/>
</dbReference>
<keyword evidence="3" id="KW-1133">Transmembrane helix</keyword>
<evidence type="ECO:0000256" key="3">
    <source>
        <dbReference type="SAM" id="Phobius"/>
    </source>
</evidence>
<dbReference type="SUPFAM" id="SSF47923">
    <property type="entry name" value="Ypt/Rab-GAP domain of gyp1p"/>
    <property type="match status" value="1"/>
</dbReference>
<dbReference type="GO" id="GO:0006888">
    <property type="term" value="P:endoplasmic reticulum to Golgi vesicle-mediated transport"/>
    <property type="evidence" value="ECO:0007669"/>
    <property type="project" value="TreeGrafter"/>
</dbReference>
<dbReference type="InterPro" id="IPR000195">
    <property type="entry name" value="Rab-GAP-TBC_dom"/>
</dbReference>